<accession>A0A5B8VBF2</accession>
<dbReference type="OrthoDB" id="121450at2"/>
<dbReference type="Proteomes" id="UP000321533">
    <property type="component" value="Chromosome"/>
</dbReference>
<keyword evidence="1" id="KW-0812">Transmembrane</keyword>
<dbReference type="EMBL" id="CP042435">
    <property type="protein sequence ID" value="QEC67628.1"/>
    <property type="molecule type" value="Genomic_DNA"/>
</dbReference>
<protein>
    <submittedName>
        <fullName evidence="2">Uncharacterized protein</fullName>
    </submittedName>
</protein>
<reference evidence="2 3" key="1">
    <citation type="journal article" date="2016" name="Int. J. Syst. Evol. Microbiol.">
        <title>Panacibacter ginsenosidivorans gen. nov., sp. nov., with ginsenoside converting activity isolated from soil of a ginseng field.</title>
        <authorList>
            <person name="Siddiqi M.Z."/>
            <person name="Muhammad Shafi S."/>
            <person name="Choi K.D."/>
            <person name="Im W.T."/>
        </authorList>
    </citation>
    <scope>NUCLEOTIDE SEQUENCE [LARGE SCALE GENOMIC DNA]</scope>
    <source>
        <strain evidence="2 3">Gsoil1550</strain>
    </source>
</reference>
<keyword evidence="3" id="KW-1185">Reference proteome</keyword>
<dbReference type="KEGG" id="pgin:FRZ67_10120"/>
<evidence type="ECO:0000313" key="3">
    <source>
        <dbReference type="Proteomes" id="UP000321533"/>
    </source>
</evidence>
<organism evidence="2 3">
    <name type="scientific">Panacibacter ginsenosidivorans</name>
    <dbReference type="NCBI Taxonomy" id="1813871"/>
    <lineage>
        <taxon>Bacteria</taxon>
        <taxon>Pseudomonadati</taxon>
        <taxon>Bacteroidota</taxon>
        <taxon>Chitinophagia</taxon>
        <taxon>Chitinophagales</taxon>
        <taxon>Chitinophagaceae</taxon>
        <taxon>Panacibacter</taxon>
    </lineage>
</organism>
<dbReference type="AlphaFoldDB" id="A0A5B8VBF2"/>
<proteinExistence type="predicted"/>
<keyword evidence="1" id="KW-0472">Membrane</keyword>
<dbReference type="RefSeq" id="WP_147189435.1">
    <property type="nucleotide sequence ID" value="NZ_CP042435.1"/>
</dbReference>
<keyword evidence="1" id="KW-1133">Transmembrane helix</keyword>
<gene>
    <name evidence="2" type="ORF">FRZ67_10120</name>
</gene>
<sequence length="186" mass="20446">MKRVSILTHMAAAIIVTGILLAMYATVQQVHRTGANDPQLQLAHDISARVNSNNIDHLLPDDTIDISSSLGTFVTFYNSNGEPIGSTGMLDGKLPQIPKGVFEHAKANGENDITWQPRKGVRMAMVVESVPSSSQVSYVAVGRSLKEVEVRESNLVTMILMVWVACMAVILMHYLIQLWFAKKVVK</sequence>
<evidence type="ECO:0000313" key="2">
    <source>
        <dbReference type="EMBL" id="QEC67628.1"/>
    </source>
</evidence>
<feature type="transmembrane region" description="Helical" evidence="1">
    <location>
        <begin position="6"/>
        <end position="27"/>
    </location>
</feature>
<name>A0A5B8VBF2_9BACT</name>
<feature type="transmembrane region" description="Helical" evidence="1">
    <location>
        <begin position="155"/>
        <end position="176"/>
    </location>
</feature>
<evidence type="ECO:0000256" key="1">
    <source>
        <dbReference type="SAM" id="Phobius"/>
    </source>
</evidence>